<dbReference type="RefSeq" id="WP_175105866.1">
    <property type="nucleotide sequence ID" value="NZ_CADIKM010000015.1"/>
</dbReference>
<dbReference type="AlphaFoldDB" id="A0A6S7BQW6"/>
<dbReference type="InterPro" id="IPR003737">
    <property type="entry name" value="GlcNAc_PI_deacetylase-related"/>
</dbReference>
<proteinExistence type="predicted"/>
<dbReference type="SUPFAM" id="SSF102588">
    <property type="entry name" value="LmbE-like"/>
    <property type="match status" value="1"/>
</dbReference>
<sequence>MHSGDRKQDTPQASFDAYVEAFQELLHAPLPIPQAFEGPCPIREIDAGKPVALIVSPHPDDECIVGGLPLRLHREAGYEVVNVAATLGSNVARREERWIELTHACGELGFATVDPDFAGQLPLHLARRTSEPDSWGRDVARLAQVFEQFRPALVLCPHGADGSATHIGTHTLTFDALQAYGKPTWLVQSEFWGTMASPNLLVELSVGDVSTLLRALVCHRKEVERNPYHLKLTSWLADSVRRGGETIFGAGLEPPSFDFGAVYRVDRWNGKRIESRESRCAIGLAESLLPVFAQ</sequence>
<evidence type="ECO:0000313" key="2">
    <source>
        <dbReference type="Proteomes" id="UP000494115"/>
    </source>
</evidence>
<evidence type="ECO:0000313" key="1">
    <source>
        <dbReference type="EMBL" id="CAB3792421.1"/>
    </source>
</evidence>
<evidence type="ECO:0008006" key="3">
    <source>
        <dbReference type="Google" id="ProtNLM"/>
    </source>
</evidence>
<dbReference type="EMBL" id="CADIKM010000015">
    <property type="protein sequence ID" value="CAB3792421.1"/>
    <property type="molecule type" value="Genomic_DNA"/>
</dbReference>
<keyword evidence="2" id="KW-1185">Reference proteome</keyword>
<dbReference type="Pfam" id="PF02585">
    <property type="entry name" value="PIG-L"/>
    <property type="match status" value="1"/>
</dbReference>
<dbReference type="Proteomes" id="UP000494115">
    <property type="component" value="Unassembled WGS sequence"/>
</dbReference>
<name>A0A6S7BQW6_9BURK</name>
<gene>
    <name evidence="1" type="ORF">LMG28138_03345</name>
</gene>
<reference evidence="1 2" key="1">
    <citation type="submission" date="2020-04" db="EMBL/GenBank/DDBJ databases">
        <authorList>
            <person name="De Canck E."/>
        </authorList>
    </citation>
    <scope>NUCLEOTIDE SEQUENCE [LARGE SCALE GENOMIC DNA]</scope>
    <source>
        <strain evidence="1 2">LMG 28138</strain>
    </source>
</reference>
<dbReference type="InterPro" id="IPR024078">
    <property type="entry name" value="LmbE-like_dom_sf"/>
</dbReference>
<dbReference type="Gene3D" id="3.40.50.10320">
    <property type="entry name" value="LmbE-like"/>
    <property type="match status" value="1"/>
</dbReference>
<organism evidence="1 2">
    <name type="scientific">Pararobbsia alpina</name>
    <dbReference type="NCBI Taxonomy" id="621374"/>
    <lineage>
        <taxon>Bacteria</taxon>
        <taxon>Pseudomonadati</taxon>
        <taxon>Pseudomonadota</taxon>
        <taxon>Betaproteobacteria</taxon>
        <taxon>Burkholderiales</taxon>
        <taxon>Burkholderiaceae</taxon>
        <taxon>Pararobbsia</taxon>
    </lineage>
</organism>
<protein>
    <recommendedName>
        <fullName evidence="3">N-acetyl-1-D-myo-inositol-2-amino-2-deoxy-alpha-D-glucopyranoside deacetylase</fullName>
    </recommendedName>
</protein>
<accession>A0A6S7BQW6</accession>